<dbReference type="InterPro" id="IPR001851">
    <property type="entry name" value="ABC_transp_permease"/>
</dbReference>
<feature type="transmembrane region" description="Helical" evidence="6">
    <location>
        <begin position="284"/>
        <end position="301"/>
    </location>
</feature>
<feature type="transmembrane region" description="Helical" evidence="6">
    <location>
        <begin position="64"/>
        <end position="90"/>
    </location>
</feature>
<organism evidence="7 8">
    <name type="scientific">Mediterraneibacter butyricigenes</name>
    <dbReference type="NCBI Taxonomy" id="2316025"/>
    <lineage>
        <taxon>Bacteria</taxon>
        <taxon>Bacillati</taxon>
        <taxon>Bacillota</taxon>
        <taxon>Clostridia</taxon>
        <taxon>Lachnospirales</taxon>
        <taxon>Lachnospiraceae</taxon>
        <taxon>Mediterraneibacter</taxon>
    </lineage>
</organism>
<feature type="transmembrane region" description="Helical" evidence="6">
    <location>
        <begin position="204"/>
        <end position="223"/>
    </location>
</feature>
<evidence type="ECO:0000256" key="2">
    <source>
        <dbReference type="ARBA" id="ARBA00022475"/>
    </source>
</evidence>
<evidence type="ECO:0000313" key="7">
    <source>
        <dbReference type="EMBL" id="GCA67894.1"/>
    </source>
</evidence>
<dbReference type="GO" id="GO:0005886">
    <property type="term" value="C:plasma membrane"/>
    <property type="evidence" value="ECO:0007669"/>
    <property type="project" value="UniProtKB-SubCell"/>
</dbReference>
<evidence type="ECO:0000256" key="1">
    <source>
        <dbReference type="ARBA" id="ARBA00004651"/>
    </source>
</evidence>
<keyword evidence="8" id="KW-1185">Reference proteome</keyword>
<comment type="subcellular location">
    <subcellularLocation>
        <location evidence="1">Cell membrane</location>
        <topology evidence="1">Multi-pass membrane protein</topology>
    </subcellularLocation>
</comment>
<gene>
    <name evidence="7" type="ORF">KGMB01110_23300</name>
</gene>
<keyword evidence="3 6" id="KW-0812">Transmembrane</keyword>
<sequence length="320" mass="34437">MINTIISNGLAFALPLFIMAVGGMYSEKSGVMMLCVEGFQGFGAFCGAFAVLIAQRSLGGSSPWLIYIALIFAMLGGALFSIIHAVLCIYLRADQCISGVVVNILAEAISIFATSVINNAVFGQPSSQFVIGVSQKITVHGLSKVPVLGGFFKNVYPYEIVIIFVTIIMWYLMYRTRFGLRMRACGENPQALDAAGQSVAKHRFISVLISGALSGIGGMFFAYSIAGNFSASVFVGYGYLAVASWIFGNYNIGGTLAVCLFFGLVRAGGFQFCVSMGLSSNYSYLFQAIPYVLTVILMIFFSKNNHAPKACGEIYDKGKR</sequence>
<accession>A0A391P1J9</accession>
<dbReference type="CDD" id="cd06580">
    <property type="entry name" value="TM_PBP1_transp_TpRbsC_like"/>
    <property type="match status" value="1"/>
</dbReference>
<dbReference type="PANTHER" id="PTHR43370:SF1">
    <property type="entry name" value="GUANOSINE ABC TRANSPORTER PERMEASE PROTEIN NUPQ"/>
    <property type="match status" value="1"/>
</dbReference>
<dbReference type="GO" id="GO:0022857">
    <property type="term" value="F:transmembrane transporter activity"/>
    <property type="evidence" value="ECO:0007669"/>
    <property type="project" value="InterPro"/>
</dbReference>
<evidence type="ECO:0000256" key="3">
    <source>
        <dbReference type="ARBA" id="ARBA00022692"/>
    </source>
</evidence>
<proteinExistence type="predicted"/>
<dbReference type="PANTHER" id="PTHR43370">
    <property type="entry name" value="SUGAR ABC TRANSPORTER INTEGRAL MEMBRANE PROTEIN-RELATED"/>
    <property type="match status" value="1"/>
</dbReference>
<evidence type="ECO:0000313" key="8">
    <source>
        <dbReference type="Proteomes" id="UP000265643"/>
    </source>
</evidence>
<dbReference type="AlphaFoldDB" id="A0A391P1J9"/>
<dbReference type="RefSeq" id="WP_243112812.1">
    <property type="nucleotide sequence ID" value="NZ_BHGK01000001.1"/>
</dbReference>
<dbReference type="EMBL" id="BHGK01000001">
    <property type="protein sequence ID" value="GCA67894.1"/>
    <property type="molecule type" value="Genomic_DNA"/>
</dbReference>
<protein>
    <submittedName>
        <fullName evidence="7">ABC transporter permease</fullName>
    </submittedName>
</protein>
<dbReference type="Pfam" id="PF02653">
    <property type="entry name" value="BPD_transp_2"/>
    <property type="match status" value="1"/>
</dbReference>
<feature type="transmembrane region" description="Helical" evidence="6">
    <location>
        <begin position="97"/>
        <end position="117"/>
    </location>
</feature>
<feature type="transmembrane region" description="Helical" evidence="6">
    <location>
        <begin position="38"/>
        <end position="58"/>
    </location>
</feature>
<evidence type="ECO:0000256" key="6">
    <source>
        <dbReference type="SAM" id="Phobius"/>
    </source>
</evidence>
<comment type="caution">
    <text evidence="7">The sequence shown here is derived from an EMBL/GenBank/DDBJ whole genome shotgun (WGS) entry which is preliminary data.</text>
</comment>
<dbReference type="Proteomes" id="UP000265643">
    <property type="component" value="Unassembled WGS sequence"/>
</dbReference>
<keyword evidence="4 6" id="KW-1133">Transmembrane helix</keyword>
<evidence type="ECO:0000256" key="4">
    <source>
        <dbReference type="ARBA" id="ARBA00022989"/>
    </source>
</evidence>
<keyword evidence="2" id="KW-1003">Cell membrane</keyword>
<name>A0A391P1J9_9FIRM</name>
<feature type="transmembrane region" description="Helical" evidence="6">
    <location>
        <begin position="155"/>
        <end position="174"/>
    </location>
</feature>
<reference evidence="8" key="1">
    <citation type="submission" date="2018-09" db="EMBL/GenBank/DDBJ databases">
        <title>Draft Genome Sequence of Mediterraneibacter sp. KCTC 15684.</title>
        <authorList>
            <person name="Kim J.S."/>
            <person name="Han K.I."/>
            <person name="Suh M.K."/>
            <person name="Lee K.C."/>
            <person name="Eom M.K."/>
            <person name="Lee J.H."/>
            <person name="Park S.H."/>
            <person name="Kang S.W."/>
            <person name="Park J.E."/>
            <person name="Oh B.S."/>
            <person name="Yu S.Y."/>
            <person name="Choi S.H."/>
            <person name="Lee D.H."/>
            <person name="Yoon H."/>
            <person name="Kim B."/>
            <person name="Yang S.J."/>
            <person name="Lee J.S."/>
        </authorList>
    </citation>
    <scope>NUCLEOTIDE SEQUENCE [LARGE SCALE GENOMIC DNA]</scope>
    <source>
        <strain evidence="8">KCTC 15684</strain>
    </source>
</reference>
<evidence type="ECO:0000256" key="5">
    <source>
        <dbReference type="ARBA" id="ARBA00023136"/>
    </source>
</evidence>
<feature type="transmembrane region" description="Helical" evidence="6">
    <location>
        <begin position="6"/>
        <end position="26"/>
    </location>
</feature>
<keyword evidence="5 6" id="KW-0472">Membrane</keyword>